<dbReference type="Proteomes" id="UP001324427">
    <property type="component" value="Unassembled WGS sequence"/>
</dbReference>
<protein>
    <submittedName>
        <fullName evidence="1">Uncharacterized protein</fullName>
    </submittedName>
</protein>
<sequence length="88" mass="10138">MTTSSDRLKISSLIQKMLPWDKSGEKLNADREYMRVLSRELVQVRRDHPTDKRDLLNAMVNGKDPKTGEMMPDGLISANMVTFLIVRF</sequence>
<dbReference type="GO" id="GO:0004497">
    <property type="term" value="F:monooxygenase activity"/>
    <property type="evidence" value="ECO:0007669"/>
    <property type="project" value="InterPro"/>
</dbReference>
<dbReference type="SUPFAM" id="SSF48264">
    <property type="entry name" value="Cytochrome P450"/>
    <property type="match status" value="1"/>
</dbReference>
<organism evidence="1 2">
    <name type="scientific">Oleoguttula mirabilis</name>
    <dbReference type="NCBI Taxonomy" id="1507867"/>
    <lineage>
        <taxon>Eukaryota</taxon>
        <taxon>Fungi</taxon>
        <taxon>Dikarya</taxon>
        <taxon>Ascomycota</taxon>
        <taxon>Pezizomycotina</taxon>
        <taxon>Dothideomycetes</taxon>
        <taxon>Dothideomycetidae</taxon>
        <taxon>Mycosphaerellales</taxon>
        <taxon>Teratosphaeriaceae</taxon>
        <taxon>Oleoguttula</taxon>
    </lineage>
</organism>
<keyword evidence="2" id="KW-1185">Reference proteome</keyword>
<dbReference type="GO" id="GO:0005506">
    <property type="term" value="F:iron ion binding"/>
    <property type="evidence" value="ECO:0007669"/>
    <property type="project" value="InterPro"/>
</dbReference>
<dbReference type="InterPro" id="IPR036396">
    <property type="entry name" value="Cyt_P450_sf"/>
</dbReference>
<dbReference type="GO" id="GO:0016705">
    <property type="term" value="F:oxidoreductase activity, acting on paired donors, with incorporation or reduction of molecular oxygen"/>
    <property type="evidence" value="ECO:0007669"/>
    <property type="project" value="InterPro"/>
</dbReference>
<gene>
    <name evidence="1" type="ORF">LTR36_010803</name>
</gene>
<dbReference type="AlphaFoldDB" id="A0AAV9JRE9"/>
<comment type="caution">
    <text evidence="1">The sequence shown here is derived from an EMBL/GenBank/DDBJ whole genome shotgun (WGS) entry which is preliminary data.</text>
</comment>
<evidence type="ECO:0000313" key="1">
    <source>
        <dbReference type="EMBL" id="KAK4548083.1"/>
    </source>
</evidence>
<dbReference type="EMBL" id="JAVFHQ010000009">
    <property type="protein sequence ID" value="KAK4548083.1"/>
    <property type="molecule type" value="Genomic_DNA"/>
</dbReference>
<accession>A0AAV9JRE9</accession>
<reference evidence="1 2" key="1">
    <citation type="submission" date="2021-11" db="EMBL/GenBank/DDBJ databases">
        <title>Black yeast isolated from Biological Soil Crust.</title>
        <authorList>
            <person name="Kurbessoian T."/>
        </authorList>
    </citation>
    <scope>NUCLEOTIDE SEQUENCE [LARGE SCALE GENOMIC DNA]</scope>
    <source>
        <strain evidence="1 2">CCFEE 5522</strain>
    </source>
</reference>
<dbReference type="Gene3D" id="1.10.630.10">
    <property type="entry name" value="Cytochrome P450"/>
    <property type="match status" value="1"/>
</dbReference>
<dbReference type="GO" id="GO:0020037">
    <property type="term" value="F:heme binding"/>
    <property type="evidence" value="ECO:0007669"/>
    <property type="project" value="InterPro"/>
</dbReference>
<proteinExistence type="predicted"/>
<name>A0AAV9JRE9_9PEZI</name>
<evidence type="ECO:0000313" key="2">
    <source>
        <dbReference type="Proteomes" id="UP001324427"/>
    </source>
</evidence>